<protein>
    <submittedName>
        <fullName evidence="2">Transposase</fullName>
    </submittedName>
</protein>
<dbReference type="PANTHER" id="PTHR33055">
    <property type="entry name" value="TRANSPOSASE FOR INSERTION SEQUENCE ELEMENT IS1111A"/>
    <property type="match status" value="1"/>
</dbReference>
<feature type="non-terminal residue" evidence="2">
    <location>
        <position position="1"/>
    </location>
</feature>
<evidence type="ECO:0000313" key="3">
    <source>
        <dbReference type="Proteomes" id="UP000183002"/>
    </source>
</evidence>
<keyword evidence="3" id="KW-1185">Reference proteome</keyword>
<organism evidence="2 3">
    <name type="scientific">Pseudorhodobacter antarcticus</name>
    <dbReference type="NCBI Taxonomy" id="1077947"/>
    <lineage>
        <taxon>Bacteria</taxon>
        <taxon>Pseudomonadati</taxon>
        <taxon>Pseudomonadota</taxon>
        <taxon>Alphaproteobacteria</taxon>
        <taxon>Rhodobacterales</taxon>
        <taxon>Paracoccaceae</taxon>
        <taxon>Pseudorhodobacter</taxon>
    </lineage>
</organism>
<dbReference type="InterPro" id="IPR047650">
    <property type="entry name" value="Transpos_IS110"/>
</dbReference>
<reference evidence="2 3" key="1">
    <citation type="submission" date="2016-10" db="EMBL/GenBank/DDBJ databases">
        <authorList>
            <person name="de Groot N.N."/>
        </authorList>
    </citation>
    <scope>NUCLEOTIDE SEQUENCE [LARGE SCALE GENOMIC DNA]</scope>
    <source>
        <strain evidence="2 3">CGMCC 1.10836</strain>
    </source>
</reference>
<gene>
    <name evidence="2" type="ORF">SAMN05216227_10231</name>
</gene>
<dbReference type="GO" id="GO:0004803">
    <property type="term" value="F:transposase activity"/>
    <property type="evidence" value="ECO:0007669"/>
    <property type="project" value="InterPro"/>
</dbReference>
<evidence type="ECO:0000313" key="2">
    <source>
        <dbReference type="EMBL" id="SEN74557.1"/>
    </source>
</evidence>
<dbReference type="GO" id="GO:0006313">
    <property type="term" value="P:DNA transposition"/>
    <property type="evidence" value="ECO:0007669"/>
    <property type="project" value="InterPro"/>
</dbReference>
<dbReference type="AlphaFoldDB" id="A0A1H8J2X1"/>
<proteinExistence type="predicted"/>
<evidence type="ECO:0000259" key="1">
    <source>
        <dbReference type="Pfam" id="PF02371"/>
    </source>
</evidence>
<dbReference type="PANTHER" id="PTHR33055:SF13">
    <property type="entry name" value="TRANSPOSASE"/>
    <property type="match status" value="1"/>
</dbReference>
<accession>A0A1H8J2X1</accession>
<dbReference type="GO" id="GO:0003677">
    <property type="term" value="F:DNA binding"/>
    <property type="evidence" value="ECO:0007669"/>
    <property type="project" value="InterPro"/>
</dbReference>
<dbReference type="EMBL" id="FOCO01000023">
    <property type="protein sequence ID" value="SEN74557.1"/>
    <property type="molecule type" value="Genomic_DNA"/>
</dbReference>
<feature type="domain" description="Transposase IS116/IS110/IS902 C-terminal" evidence="1">
    <location>
        <begin position="6"/>
        <end position="37"/>
    </location>
</feature>
<dbReference type="Proteomes" id="UP000183002">
    <property type="component" value="Unassembled WGS sequence"/>
</dbReference>
<dbReference type="InterPro" id="IPR003346">
    <property type="entry name" value="Transposase_20"/>
</dbReference>
<sequence>WRGKSFIQGGRKVVRDALYMPALVAMRFNPDRKAKYQAMIKAGKPPKVALTALMRKLIELANALIKANRNWVIKEA</sequence>
<name>A0A1H8J2X1_9RHOB</name>
<dbReference type="Pfam" id="PF02371">
    <property type="entry name" value="Transposase_20"/>
    <property type="match status" value="1"/>
</dbReference>
<dbReference type="RefSeq" id="WP_139194030.1">
    <property type="nucleotide sequence ID" value="NZ_FOCO01000023.1"/>
</dbReference>